<evidence type="ECO:0000313" key="4">
    <source>
        <dbReference type="Proteomes" id="UP001190002"/>
    </source>
</evidence>
<dbReference type="CDD" id="cd06121">
    <property type="entry name" value="cupin_YML079wp"/>
    <property type="match status" value="1"/>
</dbReference>
<sequence>MPLTPAAQRLIARLGLEPHPEGGFYRETYRSQERVQRGIPAVERAAATVIHYLLADDAYSAWHRIQSDEVWYFHAGDSLNVHVLEDDGTVRTHRLGHAAEDEVAVYQAVVPARRWFAAERVPGEHGYALVSCTVAPGFEFSEFELADHATGHVLLADHSAHDGLIRRLLPRPVR</sequence>
<dbReference type="EMBL" id="CATVXE010000005">
    <property type="protein sequence ID" value="CAJ0681730.1"/>
    <property type="molecule type" value="Genomic_DNA"/>
</dbReference>
<evidence type="ECO:0000313" key="2">
    <source>
        <dbReference type="EMBL" id="CAJ0681730.1"/>
    </source>
</evidence>
<feature type="domain" description="DUF985" evidence="1">
    <location>
        <begin position="8"/>
        <end position="146"/>
    </location>
</feature>
<dbReference type="InterPro" id="IPR039935">
    <property type="entry name" value="YML079W-like"/>
</dbReference>
<dbReference type="InterPro" id="IPR014710">
    <property type="entry name" value="RmlC-like_jellyroll"/>
</dbReference>
<dbReference type="InterPro" id="IPR009327">
    <property type="entry name" value="Cupin_DUF985"/>
</dbReference>
<evidence type="ECO:0000313" key="3">
    <source>
        <dbReference type="EMBL" id="CAJ0865580.1"/>
    </source>
</evidence>
<gene>
    <name evidence="3" type="ORF">R77569_01808</name>
    <name evidence="2" type="ORF">R77591_01480</name>
</gene>
<organism evidence="2 4">
    <name type="scientific">Ralstonia mannitolilytica</name>
    <dbReference type="NCBI Taxonomy" id="105219"/>
    <lineage>
        <taxon>Bacteria</taxon>
        <taxon>Pseudomonadati</taxon>
        <taxon>Pseudomonadota</taxon>
        <taxon>Betaproteobacteria</taxon>
        <taxon>Burkholderiales</taxon>
        <taxon>Burkholderiaceae</taxon>
        <taxon>Ralstonia</taxon>
    </lineage>
</organism>
<dbReference type="Proteomes" id="UP001190452">
    <property type="component" value="Unassembled WGS sequence"/>
</dbReference>
<proteinExistence type="predicted"/>
<evidence type="ECO:0000259" key="1">
    <source>
        <dbReference type="Pfam" id="PF06172"/>
    </source>
</evidence>
<dbReference type="AlphaFoldDB" id="A0AAD2AMV0"/>
<dbReference type="Gene3D" id="2.60.120.10">
    <property type="entry name" value="Jelly Rolls"/>
    <property type="match status" value="1"/>
</dbReference>
<comment type="caution">
    <text evidence="2">The sequence shown here is derived from an EMBL/GenBank/DDBJ whole genome shotgun (WGS) entry which is preliminary data.</text>
</comment>
<dbReference type="EMBL" id="CAUDKV010000006">
    <property type="protein sequence ID" value="CAJ0865580.1"/>
    <property type="molecule type" value="Genomic_DNA"/>
</dbReference>
<dbReference type="PANTHER" id="PTHR33387">
    <property type="entry name" value="RMLC-LIKE JELLY ROLL FOLD PROTEIN"/>
    <property type="match status" value="1"/>
</dbReference>
<name>A0AAD2AMV0_9RALS</name>
<keyword evidence="5" id="KW-1185">Reference proteome</keyword>
<dbReference type="SUPFAM" id="SSF51182">
    <property type="entry name" value="RmlC-like cupins"/>
    <property type="match status" value="1"/>
</dbReference>
<protein>
    <recommendedName>
        <fullName evidence="1">DUF985 domain-containing protein</fullName>
    </recommendedName>
</protein>
<dbReference type="PANTHER" id="PTHR33387:SF3">
    <property type="entry name" value="DUF985 DOMAIN-CONTAINING PROTEIN"/>
    <property type="match status" value="1"/>
</dbReference>
<accession>A0AAD2AMV0</accession>
<dbReference type="Pfam" id="PF06172">
    <property type="entry name" value="Cupin_5"/>
    <property type="match status" value="1"/>
</dbReference>
<evidence type="ECO:0000313" key="5">
    <source>
        <dbReference type="Proteomes" id="UP001190452"/>
    </source>
</evidence>
<dbReference type="InterPro" id="IPR011051">
    <property type="entry name" value="RmlC_Cupin_sf"/>
</dbReference>
<dbReference type="RefSeq" id="WP_063394568.1">
    <property type="nucleotide sequence ID" value="NZ_CATVWW010000008.1"/>
</dbReference>
<dbReference type="Proteomes" id="UP001190002">
    <property type="component" value="Unassembled WGS sequence"/>
</dbReference>
<reference evidence="2 5" key="1">
    <citation type="submission" date="2023-07" db="EMBL/GenBank/DDBJ databases">
        <authorList>
            <person name="Peeters C."/>
        </authorList>
    </citation>
    <scope>NUCLEOTIDE SEQUENCE</scope>
    <source>
        <strain evidence="3 5">R-77569</strain>
        <strain evidence="2">R-77591</strain>
    </source>
</reference>